<keyword evidence="3" id="KW-1185">Reference proteome</keyword>
<feature type="compositionally biased region" description="Polar residues" evidence="1">
    <location>
        <begin position="641"/>
        <end position="663"/>
    </location>
</feature>
<feature type="region of interest" description="Disordered" evidence="1">
    <location>
        <begin position="356"/>
        <end position="417"/>
    </location>
</feature>
<gene>
    <name evidence="2" type="ORF">Q5P01_024276</name>
</gene>
<feature type="compositionally biased region" description="Polar residues" evidence="1">
    <location>
        <begin position="396"/>
        <end position="407"/>
    </location>
</feature>
<feature type="compositionally biased region" description="Basic and acidic residues" evidence="1">
    <location>
        <begin position="1311"/>
        <end position="1322"/>
    </location>
</feature>
<feature type="compositionally biased region" description="Basic and acidic residues" evidence="1">
    <location>
        <begin position="487"/>
        <end position="498"/>
    </location>
</feature>
<evidence type="ECO:0000313" key="2">
    <source>
        <dbReference type="EMBL" id="KAK2818715.1"/>
    </source>
</evidence>
<feature type="region of interest" description="Disordered" evidence="1">
    <location>
        <begin position="1"/>
        <end position="309"/>
    </location>
</feature>
<feature type="compositionally biased region" description="Polar residues" evidence="1">
    <location>
        <begin position="830"/>
        <end position="845"/>
    </location>
</feature>
<feature type="region of interest" description="Disordered" evidence="1">
    <location>
        <begin position="1217"/>
        <end position="1432"/>
    </location>
</feature>
<feature type="compositionally biased region" description="Basic and acidic residues" evidence="1">
    <location>
        <begin position="160"/>
        <end position="169"/>
    </location>
</feature>
<feature type="compositionally biased region" description="Polar residues" evidence="1">
    <location>
        <begin position="559"/>
        <end position="608"/>
    </location>
</feature>
<feature type="region of interest" description="Disordered" evidence="1">
    <location>
        <begin position="435"/>
        <end position="709"/>
    </location>
</feature>
<comment type="caution">
    <text evidence="2">The sequence shown here is derived from an EMBL/GenBank/DDBJ whole genome shotgun (WGS) entry which is preliminary data.</text>
</comment>
<evidence type="ECO:0000313" key="3">
    <source>
        <dbReference type="Proteomes" id="UP001187415"/>
    </source>
</evidence>
<feature type="compositionally biased region" description="Polar residues" evidence="1">
    <location>
        <begin position="283"/>
        <end position="299"/>
    </location>
</feature>
<evidence type="ECO:0000256" key="1">
    <source>
        <dbReference type="SAM" id="MobiDB-lite"/>
    </source>
</evidence>
<proteinExistence type="predicted"/>
<feature type="compositionally biased region" description="Low complexity" evidence="1">
    <location>
        <begin position="19"/>
        <end position="37"/>
    </location>
</feature>
<feature type="compositionally biased region" description="Polar residues" evidence="1">
    <location>
        <begin position="904"/>
        <end position="915"/>
    </location>
</feature>
<protein>
    <recommendedName>
        <fullName evidence="4">B double prime 1, subunit of RNA polymerase III transcription initiation factor IIIB</fullName>
    </recommendedName>
</protein>
<organism evidence="2 3">
    <name type="scientific">Channa striata</name>
    <name type="common">Snakehead murrel</name>
    <name type="synonym">Ophicephalus striatus</name>
    <dbReference type="NCBI Taxonomy" id="64152"/>
    <lineage>
        <taxon>Eukaryota</taxon>
        <taxon>Metazoa</taxon>
        <taxon>Chordata</taxon>
        <taxon>Craniata</taxon>
        <taxon>Vertebrata</taxon>
        <taxon>Euteleostomi</taxon>
        <taxon>Actinopterygii</taxon>
        <taxon>Neopterygii</taxon>
        <taxon>Teleostei</taxon>
        <taxon>Neoteleostei</taxon>
        <taxon>Acanthomorphata</taxon>
        <taxon>Anabantaria</taxon>
        <taxon>Anabantiformes</taxon>
        <taxon>Channoidei</taxon>
        <taxon>Channidae</taxon>
        <taxon>Channa</taxon>
    </lineage>
</organism>
<feature type="compositionally biased region" description="Basic and acidic residues" evidence="1">
    <location>
        <begin position="731"/>
        <end position="741"/>
    </location>
</feature>
<feature type="compositionally biased region" description="Polar residues" evidence="1">
    <location>
        <begin position="57"/>
        <end position="81"/>
    </location>
</feature>
<feature type="compositionally biased region" description="Polar residues" evidence="1">
    <location>
        <begin position="356"/>
        <end position="371"/>
    </location>
</feature>
<feature type="compositionally biased region" description="Basic and acidic residues" evidence="1">
    <location>
        <begin position="530"/>
        <end position="545"/>
    </location>
</feature>
<dbReference type="Proteomes" id="UP001187415">
    <property type="component" value="Unassembled WGS sequence"/>
</dbReference>
<feature type="compositionally biased region" description="Polar residues" evidence="1">
    <location>
        <begin position="1078"/>
        <end position="1099"/>
    </location>
</feature>
<sequence>MPVVETNDQTSDEQGSGLEMSSNLQFQSSSESSKKMSPQTRRSNVPAVKPKLDLGQPSGTIQSKSQPQTSTVTSFVPNEATSEIPECTPASIENDIFCPDDILTEEPSGREDRCLTVKESGLLKDQNVSENQSRGFSDARFVPSLEHATEKSESLSTSGDGKHPSHPENIESASTNPVTSDTSATEPQVELGSNADSLLAQEDSQNSAAVEDLPVSEEPVSDVASACQSRRSRLQKLKPKPNLLLTSRTSQRKPKVTENATEKHSSPTQIPESHKGTIAVVETEQTCATPPVKTNQNTGPAPDLMPSLGLDSAVMPTEALSTTVEKNTEVGVIVQLDSGGTTSGQSVSENLNFSEEFNREQASTLTKSTSESTDEKPMPELCVSGSNPAASEILITESQVGQWSSTDCAPVEENSGHSASFATRVENVSVSQEAVSKTAHGCLPRSRLSKVKPKPNLPQASRSPRCKPQLTEDSMTKDSSPAPINKLQEKSIAEEEPKQTCFTQSTVPASHLKSSAYLGSSLTPSEESTTEEKNADVGVFGKEHSGATTSDSESDSESQKFSVVQFQPSTEQSSAVITSESTEYTNINPVSSDTAGTRSEVRQGSNKDSGPAKGDSDHSAAYSTPAVDLEIIQTIEDEDPSSCQSRISGLQQVKPKSNQTQTVRGELPTTEEPVMQKPPNPAPEPESSDNPTAEVEVQPTSSSNFAETSSVSVLSLEMCTKDQELSSAEGQKTDNEVRLHSSSESSEPNSSQRRRRFTKVKPKPNLMSSIRTTRSKLQPKDSKPEKHQMDVPEENNSAQTKLEPTEQDREIMTSLHCPLKTELLTSTKSAFSESEMSLENTNDMGSSADMIVTTSGTDGNQSMLTDSVPENKNGEKSTGEKLLSSNKVEDGPASERDFKLDTPTRVTELNTQPTDDPTAISVAHSSEDVLTTDAYSMPDPEEHSHQSCPVSDSEEKRQDVAQQSSEMSENNQTSNNKSQSASGNDESQSESSDCPTTLKKASPTRRGRLQPRPNLGCSTKPPKPQQVQSTTQAEAESCSYIAGTSVSQPVTELRPDVQEPAEGAVKQHSVQDFPPEDSGSSLCGLSEIRPTQSTTTSSLEAPPNHPGLTVFSDMLSQQVPSDPDEPFFILSLTEIPVGSSGEVVDRAVESLPYLPLTDASTQRQSCVLGESLAAAEDGSQSDVPVSSSSVIHLNDIGADPATDMGLIVKNPVDAQEGATVQSPALSENVENDDVESAAAKQKRTGSGRKAKLQVKSSSARKTRRSKSLTTNATQDLHPREPSVQPDASDTTADASDEVFSEPQKGSGAQADIKEETQTRIKESCSGPPTQSTKTRTTGSRSRNSKQALSFLPEKNSPAASTDPACGTAVSKSSKVRTSRAAGKQLSTTLHDVAATPSRTQTPHAAHSELSSMSPTQTEEDVRQTPTPSTSQCTAEVSVFSMDHVESDSVEEPTCISQYFLSDIFTEVEEE</sequence>
<feature type="compositionally biased region" description="Polar residues" evidence="1">
    <location>
        <begin position="852"/>
        <end position="870"/>
    </location>
</feature>
<feature type="compositionally biased region" description="Polar residues" evidence="1">
    <location>
        <begin position="960"/>
        <end position="995"/>
    </location>
</feature>
<feature type="compositionally biased region" description="Polar residues" evidence="1">
    <location>
        <begin position="126"/>
        <end position="135"/>
    </location>
</feature>
<accession>A0AA88J7K0</accession>
<feature type="compositionally biased region" description="Basic and acidic residues" evidence="1">
    <location>
        <begin position="778"/>
        <end position="790"/>
    </location>
</feature>
<feature type="compositionally biased region" description="Polar residues" evidence="1">
    <location>
        <begin position="1"/>
        <end position="14"/>
    </location>
</feature>
<feature type="compositionally biased region" description="Basic residues" evidence="1">
    <location>
        <begin position="752"/>
        <end position="762"/>
    </location>
</feature>
<feature type="compositionally biased region" description="Polar residues" evidence="1">
    <location>
        <begin position="171"/>
        <end position="186"/>
    </location>
</feature>
<feature type="compositionally biased region" description="Low complexity" evidence="1">
    <location>
        <begin position="1329"/>
        <end position="1341"/>
    </location>
</feature>
<reference evidence="2" key="1">
    <citation type="submission" date="2023-07" db="EMBL/GenBank/DDBJ databases">
        <title>Chromosome-level Genome Assembly of Striped Snakehead (Channa striata).</title>
        <authorList>
            <person name="Liu H."/>
        </authorList>
    </citation>
    <scope>NUCLEOTIDE SEQUENCE</scope>
    <source>
        <strain evidence="2">Gz</strain>
        <tissue evidence="2">Muscle</tissue>
    </source>
</reference>
<feature type="compositionally biased region" description="Polar residues" evidence="1">
    <location>
        <begin position="1396"/>
        <end position="1416"/>
    </location>
</feature>
<feature type="compositionally biased region" description="Polar residues" evidence="1">
    <location>
        <begin position="766"/>
        <end position="776"/>
    </location>
</feature>
<feature type="compositionally biased region" description="Basic residues" evidence="1">
    <location>
        <begin position="230"/>
        <end position="239"/>
    </location>
</feature>
<feature type="region of interest" description="Disordered" evidence="1">
    <location>
        <begin position="722"/>
        <end position="807"/>
    </location>
</feature>
<evidence type="ECO:0008006" key="4">
    <source>
        <dbReference type="Google" id="ProtNLM"/>
    </source>
</evidence>
<dbReference type="EMBL" id="JAUPFM010000020">
    <property type="protein sequence ID" value="KAK2818715.1"/>
    <property type="molecule type" value="Genomic_DNA"/>
</dbReference>
<name>A0AA88J7K0_CHASR</name>
<feature type="compositionally biased region" description="Polar residues" evidence="1">
    <location>
        <begin position="1025"/>
        <end position="1034"/>
    </location>
</feature>
<feature type="compositionally biased region" description="Basic residues" evidence="1">
    <location>
        <begin position="1240"/>
        <end position="1266"/>
    </location>
</feature>
<feature type="compositionally biased region" description="Basic and acidic residues" evidence="1">
    <location>
        <begin position="887"/>
        <end position="902"/>
    </location>
</feature>
<feature type="compositionally biased region" description="Polar residues" evidence="1">
    <location>
        <begin position="1423"/>
        <end position="1432"/>
    </location>
</feature>
<feature type="compositionally biased region" description="Polar residues" evidence="1">
    <location>
        <begin position="698"/>
        <end position="709"/>
    </location>
</feature>
<feature type="region of interest" description="Disordered" evidence="1">
    <location>
        <begin position="830"/>
        <end position="1110"/>
    </location>
</feature>
<feature type="compositionally biased region" description="Basic and acidic residues" evidence="1">
    <location>
        <begin position="107"/>
        <end position="116"/>
    </location>
</feature>
<feature type="compositionally biased region" description="Low complexity" evidence="1">
    <location>
        <begin position="742"/>
        <end position="751"/>
    </location>
</feature>